<reference evidence="1 2" key="1">
    <citation type="submission" date="2019-05" db="EMBL/GenBank/DDBJ databases">
        <title>Another draft genome of Portunus trituberculatus and its Hox gene families provides insights of decapod evolution.</title>
        <authorList>
            <person name="Jeong J.-H."/>
            <person name="Song I."/>
            <person name="Kim S."/>
            <person name="Choi T."/>
            <person name="Kim D."/>
            <person name="Ryu S."/>
            <person name="Kim W."/>
        </authorList>
    </citation>
    <scope>NUCLEOTIDE SEQUENCE [LARGE SCALE GENOMIC DNA]</scope>
    <source>
        <tissue evidence="1">Muscle</tissue>
    </source>
</reference>
<keyword evidence="2" id="KW-1185">Reference proteome</keyword>
<comment type="caution">
    <text evidence="1">The sequence shown here is derived from an EMBL/GenBank/DDBJ whole genome shotgun (WGS) entry which is preliminary data.</text>
</comment>
<proteinExistence type="predicted"/>
<evidence type="ECO:0000313" key="1">
    <source>
        <dbReference type="EMBL" id="MPC58448.1"/>
    </source>
</evidence>
<dbReference type="EMBL" id="VSRR010015699">
    <property type="protein sequence ID" value="MPC58448.1"/>
    <property type="molecule type" value="Genomic_DNA"/>
</dbReference>
<evidence type="ECO:0000313" key="2">
    <source>
        <dbReference type="Proteomes" id="UP000324222"/>
    </source>
</evidence>
<dbReference type="Proteomes" id="UP000324222">
    <property type="component" value="Unassembled WGS sequence"/>
</dbReference>
<organism evidence="1 2">
    <name type="scientific">Portunus trituberculatus</name>
    <name type="common">Swimming crab</name>
    <name type="synonym">Neptunus trituberculatus</name>
    <dbReference type="NCBI Taxonomy" id="210409"/>
    <lineage>
        <taxon>Eukaryota</taxon>
        <taxon>Metazoa</taxon>
        <taxon>Ecdysozoa</taxon>
        <taxon>Arthropoda</taxon>
        <taxon>Crustacea</taxon>
        <taxon>Multicrustacea</taxon>
        <taxon>Malacostraca</taxon>
        <taxon>Eumalacostraca</taxon>
        <taxon>Eucarida</taxon>
        <taxon>Decapoda</taxon>
        <taxon>Pleocyemata</taxon>
        <taxon>Brachyura</taxon>
        <taxon>Eubrachyura</taxon>
        <taxon>Portunoidea</taxon>
        <taxon>Portunidae</taxon>
        <taxon>Portuninae</taxon>
        <taxon>Portunus</taxon>
    </lineage>
</organism>
<gene>
    <name evidence="1" type="ORF">E2C01_052452</name>
</gene>
<dbReference type="AlphaFoldDB" id="A0A5B7GN15"/>
<sequence>MTHFHTIKIALSFNILTFHTFKKKIMIKKIMIIRLVFSDYVSVTANAIRHVYISQVTAGLVCRLLAKIKVFKCKILESNNDLNA</sequence>
<accession>A0A5B7GN15</accession>
<name>A0A5B7GN15_PORTR</name>
<protein>
    <submittedName>
        <fullName evidence="1">Uncharacterized protein</fullName>
    </submittedName>
</protein>